<sequence>MSSVEVHSRSCGLIPKIDSHSVIQLLLQYLKETGLNESYQTLAKETRVSTNIVSNKELLISSILNGKWDYVLEQISMLTLPKEVLMDLYEQIFYELLEIREMFTANEMFTKCEPILYLQMEYWLRKTYFDPVEAYAANETKESRRQRIASEISSYGILVEGDRVDLFRNCAETVVLNEEVPTVKSCVIHFPEGTYPEIVAVSPNGHYVVSGSLDGLIEVWDVEKGTIKTDLGYQKEGKFMAHSKSVLSLAFSDDSEYLASGDIEGTIKVWRISTGGLLRRFVNAHENGVTSLCFSSNKQQICSASYDGSVRIHGLKSGKTLKVMRGHTSYVNYATFTLDGLHVVSASSDGTVKYWDTATSACLATLKPAKMAESYADISLLFAVPFVQNPEYLFVLSRTAVAYVISLAGRLVYTVKTDDDRSVFVGGCMSSHGKYLYCVSDDGYRYCYTAEDGELVEKRKIADHEVLGMVHYPNANSMLVFSQKGEITMWTV</sequence>
<dbReference type="InterPro" id="IPR036322">
    <property type="entry name" value="WD40_repeat_dom_sf"/>
</dbReference>
<dbReference type="PROSITE" id="PS50294">
    <property type="entry name" value="WD_REPEATS_REGION"/>
    <property type="match status" value="2"/>
</dbReference>
<evidence type="ECO:0000256" key="2">
    <source>
        <dbReference type="ARBA" id="ARBA00022574"/>
    </source>
</evidence>
<dbReference type="Pfam" id="PF23410">
    <property type="entry name" value="Beta-prop_VPS8"/>
    <property type="match status" value="1"/>
</dbReference>
<dbReference type="Gene3D" id="2.130.10.10">
    <property type="entry name" value="YVTN repeat-like/Quinoprotein amine dehydrogenase"/>
    <property type="match status" value="1"/>
</dbReference>
<evidence type="ECO:0000313" key="11">
    <source>
        <dbReference type="Proteomes" id="UP000078348"/>
    </source>
</evidence>
<comment type="caution">
    <text evidence="10">The sequence shown here is derived from an EMBL/GenBank/DDBJ whole genome shotgun (WGS) entry which is preliminary data.</text>
</comment>
<dbReference type="InterPro" id="IPR001680">
    <property type="entry name" value="WD40_rpt"/>
</dbReference>
<evidence type="ECO:0000256" key="4">
    <source>
        <dbReference type="ARBA" id="ARBA00022737"/>
    </source>
</evidence>
<dbReference type="InterPro" id="IPR045184">
    <property type="entry name" value="SMU1"/>
</dbReference>
<dbReference type="InterPro" id="IPR020472">
    <property type="entry name" value="WD40_PAC1"/>
</dbReference>
<keyword evidence="4" id="KW-0677">Repeat</keyword>
<feature type="domain" description="CTLH" evidence="9">
    <location>
        <begin position="52"/>
        <end position="104"/>
    </location>
</feature>
<dbReference type="OrthoDB" id="538223at2759"/>
<gene>
    <name evidence="10" type="ORF">AV274_2548</name>
</gene>
<dbReference type="SUPFAM" id="SSF50978">
    <property type="entry name" value="WD40 repeat-like"/>
    <property type="match status" value="1"/>
</dbReference>
<feature type="repeat" description="WD" evidence="8">
    <location>
        <begin position="324"/>
        <end position="365"/>
    </location>
</feature>
<name>A0A196SHU1_BLAHN</name>
<proteinExistence type="inferred from homology"/>
<dbReference type="Proteomes" id="UP000078348">
    <property type="component" value="Unassembled WGS sequence"/>
</dbReference>
<dbReference type="SMART" id="SM00320">
    <property type="entry name" value="WD40"/>
    <property type="match status" value="4"/>
</dbReference>
<comment type="similarity">
    <text evidence="6">Belongs to the WD repeat SMU1 family.</text>
</comment>
<evidence type="ECO:0000256" key="6">
    <source>
        <dbReference type="ARBA" id="ARBA00025801"/>
    </source>
</evidence>
<evidence type="ECO:0000256" key="7">
    <source>
        <dbReference type="ARBA" id="ARBA00026184"/>
    </source>
</evidence>
<dbReference type="InterPro" id="IPR006595">
    <property type="entry name" value="CTLH_C"/>
</dbReference>
<evidence type="ECO:0000256" key="3">
    <source>
        <dbReference type="ARBA" id="ARBA00022664"/>
    </source>
</evidence>
<protein>
    <recommendedName>
        <fullName evidence="7">WD40 repeat-containing protein SMU1</fullName>
    </recommendedName>
</protein>
<dbReference type="STRING" id="478820.A0A196SHU1"/>
<dbReference type="InterPro" id="IPR015943">
    <property type="entry name" value="WD40/YVTN_repeat-like_dom_sf"/>
</dbReference>
<feature type="repeat" description="WD" evidence="8">
    <location>
        <begin position="239"/>
        <end position="280"/>
    </location>
</feature>
<keyword evidence="5" id="KW-0508">mRNA splicing</keyword>
<dbReference type="PRINTS" id="PR00320">
    <property type="entry name" value="GPROTEINBRPT"/>
</dbReference>
<dbReference type="PROSITE" id="PS50082">
    <property type="entry name" value="WD_REPEATS_2"/>
    <property type="match status" value="4"/>
</dbReference>
<reference evidence="10 11" key="1">
    <citation type="submission" date="2016-05" db="EMBL/GenBank/DDBJ databases">
        <title>Nuclear genome of Blastocystis sp. subtype 1 NandII.</title>
        <authorList>
            <person name="Gentekaki E."/>
            <person name="Curtis B."/>
            <person name="Stairs C."/>
            <person name="Eme L."/>
            <person name="Herman E."/>
            <person name="Klimes V."/>
            <person name="Arias M.C."/>
            <person name="Elias M."/>
            <person name="Hilliou F."/>
            <person name="Klute M."/>
            <person name="Malik S.-B."/>
            <person name="Pightling A."/>
            <person name="Rachubinski R."/>
            <person name="Salas D."/>
            <person name="Schlacht A."/>
            <person name="Suga H."/>
            <person name="Archibald J."/>
            <person name="Ball S.G."/>
            <person name="Clark G."/>
            <person name="Dacks J."/>
            <person name="Van Der Giezen M."/>
            <person name="Tsaousis A."/>
            <person name="Roger A."/>
        </authorList>
    </citation>
    <scope>NUCLEOTIDE SEQUENCE [LARGE SCALE GENOMIC DNA]</scope>
    <source>
        <strain evidence="11">ATCC 50177 / NandII</strain>
    </source>
</reference>
<dbReference type="PROSITE" id="PS00678">
    <property type="entry name" value="WD_REPEATS_1"/>
    <property type="match status" value="1"/>
</dbReference>
<keyword evidence="3" id="KW-0507">mRNA processing</keyword>
<dbReference type="PROSITE" id="PS50896">
    <property type="entry name" value="LISH"/>
    <property type="match status" value="1"/>
</dbReference>
<evidence type="ECO:0000256" key="5">
    <source>
        <dbReference type="ARBA" id="ARBA00023187"/>
    </source>
</evidence>
<dbReference type="InterPro" id="IPR006594">
    <property type="entry name" value="LisH"/>
</dbReference>
<keyword evidence="2 8" id="KW-0853">WD repeat</keyword>
<dbReference type="GO" id="GO:0000398">
    <property type="term" value="P:mRNA splicing, via spliceosome"/>
    <property type="evidence" value="ECO:0007669"/>
    <property type="project" value="InterPro"/>
</dbReference>
<accession>A0A196SHU1</accession>
<evidence type="ECO:0000256" key="1">
    <source>
        <dbReference type="ARBA" id="ARBA00004324"/>
    </source>
</evidence>
<feature type="repeat" description="WD" evidence="8">
    <location>
        <begin position="282"/>
        <end position="323"/>
    </location>
</feature>
<dbReference type="EMBL" id="LXWW01000120">
    <property type="protein sequence ID" value="OAO15742.1"/>
    <property type="molecule type" value="Genomic_DNA"/>
</dbReference>
<comment type="subcellular location">
    <subcellularLocation>
        <location evidence="1">Nucleus speckle</location>
    </subcellularLocation>
</comment>
<organism evidence="10 11">
    <name type="scientific">Blastocystis sp. subtype 1 (strain ATCC 50177 / NandII)</name>
    <dbReference type="NCBI Taxonomy" id="478820"/>
    <lineage>
        <taxon>Eukaryota</taxon>
        <taxon>Sar</taxon>
        <taxon>Stramenopiles</taxon>
        <taxon>Bigyra</taxon>
        <taxon>Opalozoa</taxon>
        <taxon>Opalinata</taxon>
        <taxon>Blastocystidae</taxon>
        <taxon>Blastocystis</taxon>
    </lineage>
</organism>
<dbReference type="PROSITE" id="PS50897">
    <property type="entry name" value="CTLH"/>
    <property type="match status" value="1"/>
</dbReference>
<dbReference type="GO" id="GO:0016607">
    <property type="term" value="C:nuclear speck"/>
    <property type="evidence" value="ECO:0007669"/>
    <property type="project" value="UniProtKB-SubCell"/>
</dbReference>
<dbReference type="SMART" id="SM00667">
    <property type="entry name" value="LisH"/>
    <property type="match status" value="1"/>
</dbReference>
<dbReference type="CDD" id="cd00200">
    <property type="entry name" value="WD40"/>
    <property type="match status" value="1"/>
</dbReference>
<feature type="repeat" description="WD" evidence="8">
    <location>
        <begin position="199"/>
        <end position="230"/>
    </location>
</feature>
<dbReference type="AlphaFoldDB" id="A0A196SHU1"/>
<keyword evidence="11" id="KW-1185">Reference proteome</keyword>
<dbReference type="PANTHER" id="PTHR22848">
    <property type="entry name" value="WD40 REPEAT PROTEIN"/>
    <property type="match status" value="1"/>
</dbReference>
<dbReference type="InterPro" id="IPR019775">
    <property type="entry name" value="WD40_repeat_CS"/>
</dbReference>
<evidence type="ECO:0000259" key="9">
    <source>
        <dbReference type="PROSITE" id="PS50897"/>
    </source>
</evidence>
<evidence type="ECO:0000313" key="10">
    <source>
        <dbReference type="EMBL" id="OAO15742.1"/>
    </source>
</evidence>
<evidence type="ECO:0000256" key="8">
    <source>
        <dbReference type="PROSITE-ProRule" id="PRU00221"/>
    </source>
</evidence>